<dbReference type="AlphaFoldDB" id="A0A8H3ENB0"/>
<reference evidence="2" key="1">
    <citation type="submission" date="2021-03" db="EMBL/GenBank/DDBJ databases">
        <authorList>
            <person name="Tagirdzhanova G."/>
        </authorList>
    </citation>
    <scope>NUCLEOTIDE SEQUENCE</scope>
</reference>
<sequence>MCFLRINPKTAPLNPPGAAPTLTTIYDEAASGATVLASVTTTSPANSLSKDPPTPKPISKRRTISNPLGAKAAKEGVVGTVKEKKRTQTIADSLDLPADKENGGSRVVGEGDETLGRRKTVAMEVGIGSVP</sequence>
<name>A0A8H3ENB0_9LECA</name>
<feature type="compositionally biased region" description="Polar residues" evidence="1">
    <location>
        <begin position="40"/>
        <end position="49"/>
    </location>
</feature>
<feature type="region of interest" description="Disordered" evidence="1">
    <location>
        <begin position="95"/>
        <end position="114"/>
    </location>
</feature>
<protein>
    <submittedName>
        <fullName evidence="2">Uncharacterized protein</fullName>
    </submittedName>
</protein>
<accession>A0A8H3ENB0</accession>
<evidence type="ECO:0000313" key="3">
    <source>
        <dbReference type="Proteomes" id="UP000664534"/>
    </source>
</evidence>
<dbReference type="EMBL" id="CAJPDT010000005">
    <property type="protein sequence ID" value="CAF9909087.1"/>
    <property type="molecule type" value="Genomic_DNA"/>
</dbReference>
<dbReference type="Proteomes" id="UP000664534">
    <property type="component" value="Unassembled WGS sequence"/>
</dbReference>
<comment type="caution">
    <text evidence="2">The sequence shown here is derived from an EMBL/GenBank/DDBJ whole genome shotgun (WGS) entry which is preliminary data.</text>
</comment>
<evidence type="ECO:0000313" key="2">
    <source>
        <dbReference type="EMBL" id="CAF9909087.1"/>
    </source>
</evidence>
<evidence type="ECO:0000256" key="1">
    <source>
        <dbReference type="SAM" id="MobiDB-lite"/>
    </source>
</evidence>
<proteinExistence type="predicted"/>
<organism evidence="2 3">
    <name type="scientific">Imshaugia aleurites</name>
    <dbReference type="NCBI Taxonomy" id="172621"/>
    <lineage>
        <taxon>Eukaryota</taxon>
        <taxon>Fungi</taxon>
        <taxon>Dikarya</taxon>
        <taxon>Ascomycota</taxon>
        <taxon>Pezizomycotina</taxon>
        <taxon>Lecanoromycetes</taxon>
        <taxon>OSLEUM clade</taxon>
        <taxon>Lecanoromycetidae</taxon>
        <taxon>Lecanorales</taxon>
        <taxon>Lecanorineae</taxon>
        <taxon>Parmeliaceae</taxon>
        <taxon>Imshaugia</taxon>
    </lineage>
</organism>
<dbReference type="OrthoDB" id="5406139at2759"/>
<keyword evidence="3" id="KW-1185">Reference proteome</keyword>
<feature type="region of interest" description="Disordered" evidence="1">
    <location>
        <begin position="40"/>
        <end position="68"/>
    </location>
</feature>
<gene>
    <name evidence="2" type="ORF">IMSHALPRED_007597</name>
</gene>